<dbReference type="EMBL" id="BARU01026616">
    <property type="protein sequence ID" value="GAH64799.1"/>
    <property type="molecule type" value="Genomic_DNA"/>
</dbReference>
<proteinExistence type="predicted"/>
<accession>X1IFA9</accession>
<sequence>LAAGVHTDVVVDLEVVTGDYIGIYVNSKLRECSSSGGGLWYLAGNQTECADAGFTHLSNRDPYIYGAGAESEKAAAPQSSGAVRALAAGVI</sequence>
<organism evidence="1">
    <name type="scientific">marine sediment metagenome</name>
    <dbReference type="NCBI Taxonomy" id="412755"/>
    <lineage>
        <taxon>unclassified sequences</taxon>
        <taxon>metagenomes</taxon>
        <taxon>ecological metagenomes</taxon>
    </lineage>
</organism>
<dbReference type="AlphaFoldDB" id="X1IFA9"/>
<gene>
    <name evidence="1" type="ORF">S03H2_42733</name>
</gene>
<comment type="caution">
    <text evidence="1">The sequence shown here is derived from an EMBL/GenBank/DDBJ whole genome shotgun (WGS) entry which is preliminary data.</text>
</comment>
<reference evidence="1" key="1">
    <citation type="journal article" date="2014" name="Front. Microbiol.">
        <title>High frequency of phylogenetically diverse reductive dehalogenase-homologous genes in deep subseafloor sedimentary metagenomes.</title>
        <authorList>
            <person name="Kawai M."/>
            <person name="Futagami T."/>
            <person name="Toyoda A."/>
            <person name="Takaki Y."/>
            <person name="Nishi S."/>
            <person name="Hori S."/>
            <person name="Arai W."/>
            <person name="Tsubouchi T."/>
            <person name="Morono Y."/>
            <person name="Uchiyama I."/>
            <person name="Ito T."/>
            <person name="Fujiyama A."/>
            <person name="Inagaki F."/>
            <person name="Takami H."/>
        </authorList>
    </citation>
    <scope>NUCLEOTIDE SEQUENCE</scope>
    <source>
        <strain evidence="1">Expedition CK06-06</strain>
    </source>
</reference>
<feature type="non-terminal residue" evidence="1">
    <location>
        <position position="1"/>
    </location>
</feature>
<evidence type="ECO:0000313" key="1">
    <source>
        <dbReference type="EMBL" id="GAH64799.1"/>
    </source>
</evidence>
<protein>
    <submittedName>
        <fullName evidence="1">Uncharacterized protein</fullName>
    </submittedName>
</protein>
<name>X1IFA9_9ZZZZ</name>